<keyword evidence="1" id="KW-0812">Transmembrane</keyword>
<comment type="caution">
    <text evidence="2">The sequence shown here is derived from an EMBL/GenBank/DDBJ whole genome shotgun (WGS) entry which is preliminary data.</text>
</comment>
<keyword evidence="1" id="KW-0472">Membrane</keyword>
<feature type="transmembrane region" description="Helical" evidence="1">
    <location>
        <begin position="6"/>
        <end position="27"/>
    </location>
</feature>
<keyword evidence="3" id="KW-1185">Reference proteome</keyword>
<dbReference type="EMBL" id="JAQQWK010000001">
    <property type="protein sequence ID" value="KAK8054884.1"/>
    <property type="molecule type" value="Genomic_DNA"/>
</dbReference>
<protein>
    <submittedName>
        <fullName evidence="2">Uncharacterized protein</fullName>
    </submittedName>
</protein>
<organism evidence="2 3">
    <name type="scientific">Apiospora rasikravindrae</name>
    <dbReference type="NCBI Taxonomy" id="990691"/>
    <lineage>
        <taxon>Eukaryota</taxon>
        <taxon>Fungi</taxon>
        <taxon>Dikarya</taxon>
        <taxon>Ascomycota</taxon>
        <taxon>Pezizomycotina</taxon>
        <taxon>Sordariomycetes</taxon>
        <taxon>Xylariomycetidae</taxon>
        <taxon>Amphisphaeriales</taxon>
        <taxon>Apiosporaceae</taxon>
        <taxon>Apiospora</taxon>
    </lineage>
</organism>
<accession>A0ABR1U7M7</accession>
<reference evidence="2 3" key="1">
    <citation type="submission" date="2023-01" db="EMBL/GenBank/DDBJ databases">
        <title>Analysis of 21 Apiospora genomes using comparative genomics revels a genus with tremendous synthesis potential of carbohydrate active enzymes and secondary metabolites.</title>
        <authorList>
            <person name="Sorensen T."/>
        </authorList>
    </citation>
    <scope>NUCLEOTIDE SEQUENCE [LARGE SCALE GENOMIC DNA]</scope>
    <source>
        <strain evidence="2 3">CBS 33761</strain>
    </source>
</reference>
<evidence type="ECO:0000313" key="2">
    <source>
        <dbReference type="EMBL" id="KAK8054884.1"/>
    </source>
</evidence>
<dbReference type="Proteomes" id="UP001444661">
    <property type="component" value="Unassembled WGS sequence"/>
</dbReference>
<evidence type="ECO:0000313" key="3">
    <source>
        <dbReference type="Proteomes" id="UP001444661"/>
    </source>
</evidence>
<evidence type="ECO:0000256" key="1">
    <source>
        <dbReference type="SAM" id="Phobius"/>
    </source>
</evidence>
<sequence length="59" mass="6649">MSYYPLTFYNLVTFDSLFGTASVYIVLNEAVISLRLLSSWKRHGRFAIGDWCGLGATPE</sequence>
<name>A0ABR1U7M7_9PEZI</name>
<proteinExistence type="predicted"/>
<keyword evidence="1" id="KW-1133">Transmembrane helix</keyword>
<gene>
    <name evidence="2" type="ORF">PG993_000111</name>
</gene>